<dbReference type="EMBL" id="CP029490">
    <property type="protein sequence ID" value="AWN20843.1"/>
    <property type="molecule type" value="Genomic_DNA"/>
</dbReference>
<evidence type="ECO:0000313" key="2">
    <source>
        <dbReference type="Proteomes" id="UP000245369"/>
    </source>
</evidence>
<dbReference type="Proteomes" id="UP000245369">
    <property type="component" value="Chromosome"/>
</dbReference>
<keyword evidence="2" id="KW-1185">Reference proteome</keyword>
<protein>
    <submittedName>
        <fullName evidence="1">CAAX protease</fullName>
    </submittedName>
</protein>
<organism evidence="1 2">
    <name type="scientific">Streptococcus sobrinus</name>
    <dbReference type="NCBI Taxonomy" id="1310"/>
    <lineage>
        <taxon>Bacteria</taxon>
        <taxon>Bacillati</taxon>
        <taxon>Bacillota</taxon>
        <taxon>Bacilli</taxon>
        <taxon>Lactobacillales</taxon>
        <taxon>Streptococcaceae</taxon>
        <taxon>Streptococcus</taxon>
    </lineage>
</organism>
<dbReference type="PIRSF" id="PIRSF034934">
    <property type="entry name" value="AbiF_AbiD"/>
    <property type="match status" value="1"/>
</dbReference>
<name>A0ABN5LIE5_9STRE</name>
<proteinExistence type="predicted"/>
<dbReference type="RefSeq" id="WP_002962827.1">
    <property type="nucleotide sequence ID" value="NZ_CP029490.1"/>
</dbReference>
<dbReference type="Pfam" id="PF07751">
    <property type="entry name" value="Abi_2"/>
    <property type="match status" value="1"/>
</dbReference>
<reference evidence="1 2" key="1">
    <citation type="submission" date="2018-05" db="EMBL/GenBank/DDBJ databases">
        <title>Complete genome sequences of Streptococcus sobrinus.</title>
        <authorList>
            <person name="Sales M."/>
            <person name="Jensen P.A."/>
        </authorList>
    </citation>
    <scope>NUCLEOTIDE SEQUENCE [LARGE SCALE GENOMIC DNA]</scope>
    <source>
        <strain evidence="1 2">SL1</strain>
    </source>
</reference>
<sequence length="320" mass="37547">MSERPVALSWEEQLKFFKDRGMKVRETDIDKLKNISYYRLKEFARPLATMTNNQDQLEISYNGIEFREVLTRYYQDKNLRINLLHAIEKNEVSVKTRVSYVLGTQYGAFGYLDFSSWSNKKKFSRFEIEKKQYSIKKRMLKILSHSQLSDLKNKRNLDKDGFPSVWLGIDLMMFGDLVAMLTIMGEANLRQVASYYKCSGEELVSWMKCLNFIRNICAHNSNLIDLKITTKPKIRKEWREYLYFIENKNGGQTTKKPSNKLAVIIIIVVELVNQINSKYKWQNIQSSICNLCKNEERAFLLGFSSLDSARKITSLVKNNR</sequence>
<dbReference type="GeneID" id="93923978"/>
<keyword evidence="1" id="KW-0645">Protease</keyword>
<dbReference type="GO" id="GO:0006508">
    <property type="term" value="P:proteolysis"/>
    <property type="evidence" value="ECO:0007669"/>
    <property type="project" value="UniProtKB-KW"/>
</dbReference>
<dbReference type="InterPro" id="IPR017034">
    <property type="entry name" value="Abi_system_AbiD/AbiF"/>
</dbReference>
<keyword evidence="1" id="KW-0378">Hydrolase</keyword>
<evidence type="ECO:0000313" key="1">
    <source>
        <dbReference type="EMBL" id="AWN20843.1"/>
    </source>
</evidence>
<dbReference type="InterPro" id="IPR011664">
    <property type="entry name" value="Abi_system_AbiD/AbiF-like"/>
</dbReference>
<dbReference type="GO" id="GO:0008233">
    <property type="term" value="F:peptidase activity"/>
    <property type="evidence" value="ECO:0007669"/>
    <property type="project" value="UniProtKB-KW"/>
</dbReference>
<accession>A0ABN5LIE5</accession>
<gene>
    <name evidence="1" type="ORF">DK182_05570</name>
</gene>